<gene>
    <name evidence="11" type="ORF">BU24DRAFT_387911</name>
</gene>
<dbReference type="Gene3D" id="3.20.20.80">
    <property type="entry name" value="Glycosidases"/>
    <property type="match status" value="1"/>
</dbReference>
<evidence type="ECO:0000313" key="12">
    <source>
        <dbReference type="Proteomes" id="UP000799778"/>
    </source>
</evidence>
<keyword evidence="5" id="KW-0964">Secreted</keyword>
<evidence type="ECO:0000256" key="8">
    <source>
        <dbReference type="ARBA" id="ARBA00023295"/>
    </source>
</evidence>
<evidence type="ECO:0000256" key="6">
    <source>
        <dbReference type="ARBA" id="ARBA00022729"/>
    </source>
</evidence>
<dbReference type="PANTHER" id="PTHR31451">
    <property type="match status" value="1"/>
</dbReference>
<evidence type="ECO:0000256" key="5">
    <source>
        <dbReference type="ARBA" id="ARBA00022525"/>
    </source>
</evidence>
<sequence>MKFASILPFVALATALPASNEVVQRASISKVDGTKFNIDGVTKYYAGTNSYWIPFLMNNNDVDTIMSHLQTAGHKILRIWGFNDAKSNPGSNTVYFQLFSDWTDYGGMAAYFSACGVSSNEQWYTAAKCQSLYQNYIKTVVGRYRTSTAVFAWELANEPRCKGCKTSVLTDWIRKTSDYVRSLDSDHMITAGDEGFGLAGDGSYPYQFGEGIDWEANLALPNISFGTFHLYPSSWGVSNSFGNGWVTAHAKICKKLNKPCLFEEYGVTNAQEHCPVESEWQKTSLAAKNDGMAGDLFWQLGDTIPSTGQQTHNDGHTIYYGSADWKCLVDEHIKRIG</sequence>
<evidence type="ECO:0000259" key="10">
    <source>
        <dbReference type="Pfam" id="PF26410"/>
    </source>
</evidence>
<dbReference type="GeneID" id="54282385"/>
<dbReference type="PANTHER" id="PTHR31451:SF39">
    <property type="entry name" value="MANNAN ENDO-1,4-BETA-MANNOSIDASE 1"/>
    <property type="match status" value="1"/>
</dbReference>
<dbReference type="Pfam" id="PF26410">
    <property type="entry name" value="GH5_mannosidase"/>
    <property type="match status" value="1"/>
</dbReference>
<dbReference type="GO" id="GO:0016985">
    <property type="term" value="F:mannan endo-1,4-beta-mannosidase activity"/>
    <property type="evidence" value="ECO:0007669"/>
    <property type="project" value="UniProtKB-EC"/>
</dbReference>
<dbReference type="SUPFAM" id="SSF51445">
    <property type="entry name" value="(Trans)glycosidases"/>
    <property type="match status" value="1"/>
</dbReference>
<dbReference type="InterPro" id="IPR001547">
    <property type="entry name" value="Glyco_hydro_5"/>
</dbReference>
<keyword evidence="7 11" id="KW-0378">Hydrolase</keyword>
<reference evidence="11" key="1">
    <citation type="journal article" date="2020" name="Stud. Mycol.">
        <title>101 Dothideomycetes genomes: a test case for predicting lifestyles and emergence of pathogens.</title>
        <authorList>
            <person name="Haridas S."/>
            <person name="Albert R."/>
            <person name="Binder M."/>
            <person name="Bloem J."/>
            <person name="Labutti K."/>
            <person name="Salamov A."/>
            <person name="Andreopoulos B."/>
            <person name="Baker S."/>
            <person name="Barry K."/>
            <person name="Bills G."/>
            <person name="Bluhm B."/>
            <person name="Cannon C."/>
            <person name="Castanera R."/>
            <person name="Culley D."/>
            <person name="Daum C."/>
            <person name="Ezra D."/>
            <person name="Gonzalez J."/>
            <person name="Henrissat B."/>
            <person name="Kuo A."/>
            <person name="Liang C."/>
            <person name="Lipzen A."/>
            <person name="Lutzoni F."/>
            <person name="Magnuson J."/>
            <person name="Mondo S."/>
            <person name="Nolan M."/>
            <person name="Ohm R."/>
            <person name="Pangilinan J."/>
            <person name="Park H.-J."/>
            <person name="Ramirez L."/>
            <person name="Alfaro M."/>
            <person name="Sun H."/>
            <person name="Tritt A."/>
            <person name="Yoshinaga Y."/>
            <person name="Zwiers L.-H."/>
            <person name="Turgeon B."/>
            <person name="Goodwin S."/>
            <person name="Spatafora J."/>
            <person name="Crous P."/>
            <person name="Grigoriev I."/>
        </authorList>
    </citation>
    <scope>NUCLEOTIDE SEQUENCE</scope>
    <source>
        <strain evidence="11">CBS 175.79</strain>
    </source>
</reference>
<dbReference type="EMBL" id="ML978068">
    <property type="protein sequence ID" value="KAF2017001.1"/>
    <property type="molecule type" value="Genomic_DNA"/>
</dbReference>
<comment type="similarity">
    <text evidence="3">Belongs to the glycosyl hydrolase 5 (cellulase A) family.</text>
</comment>
<keyword evidence="6 9" id="KW-0732">Signal</keyword>
<dbReference type="InterPro" id="IPR045053">
    <property type="entry name" value="MAN-like"/>
</dbReference>
<dbReference type="Proteomes" id="UP000799778">
    <property type="component" value="Unassembled WGS sequence"/>
</dbReference>
<dbReference type="EC" id="3.2.1.78" evidence="4"/>
<evidence type="ECO:0000256" key="4">
    <source>
        <dbReference type="ARBA" id="ARBA00012706"/>
    </source>
</evidence>
<evidence type="ECO:0000313" key="11">
    <source>
        <dbReference type="EMBL" id="KAF2017001.1"/>
    </source>
</evidence>
<dbReference type="AlphaFoldDB" id="A0A6A5XWB5"/>
<name>A0A6A5XWB5_9PLEO</name>
<protein>
    <recommendedName>
        <fullName evidence="4">mannan endo-1,4-beta-mannosidase</fullName>
        <ecNumber evidence="4">3.2.1.78</ecNumber>
    </recommendedName>
</protein>
<keyword evidence="8" id="KW-0326">Glycosidase</keyword>
<accession>A0A6A5XWB5</accession>
<feature type="signal peptide" evidence="9">
    <location>
        <begin position="1"/>
        <end position="15"/>
    </location>
</feature>
<evidence type="ECO:0000256" key="9">
    <source>
        <dbReference type="SAM" id="SignalP"/>
    </source>
</evidence>
<dbReference type="RefSeq" id="XP_033385340.1">
    <property type="nucleotide sequence ID" value="XM_033524988.1"/>
</dbReference>
<dbReference type="GO" id="GO:0046355">
    <property type="term" value="P:mannan catabolic process"/>
    <property type="evidence" value="ECO:0007669"/>
    <property type="project" value="UniProtKB-ARBA"/>
</dbReference>
<evidence type="ECO:0000256" key="7">
    <source>
        <dbReference type="ARBA" id="ARBA00022801"/>
    </source>
</evidence>
<evidence type="ECO:0000256" key="2">
    <source>
        <dbReference type="ARBA" id="ARBA00004613"/>
    </source>
</evidence>
<comment type="catalytic activity">
    <reaction evidence="1">
        <text>Random hydrolysis of (1-&gt;4)-beta-D-mannosidic linkages in mannans, galactomannans and glucomannans.</text>
        <dbReference type="EC" id="3.2.1.78"/>
    </reaction>
</comment>
<feature type="chain" id="PRO_5025379047" description="mannan endo-1,4-beta-mannosidase" evidence="9">
    <location>
        <begin position="16"/>
        <end position="337"/>
    </location>
</feature>
<dbReference type="InterPro" id="IPR017853">
    <property type="entry name" value="GH"/>
</dbReference>
<proteinExistence type="inferred from homology"/>
<evidence type="ECO:0000256" key="3">
    <source>
        <dbReference type="ARBA" id="ARBA00005641"/>
    </source>
</evidence>
<comment type="subcellular location">
    <subcellularLocation>
        <location evidence="2">Secreted</location>
    </subcellularLocation>
</comment>
<evidence type="ECO:0000256" key="1">
    <source>
        <dbReference type="ARBA" id="ARBA00001678"/>
    </source>
</evidence>
<organism evidence="11 12">
    <name type="scientific">Aaosphaeria arxii CBS 175.79</name>
    <dbReference type="NCBI Taxonomy" id="1450172"/>
    <lineage>
        <taxon>Eukaryota</taxon>
        <taxon>Fungi</taxon>
        <taxon>Dikarya</taxon>
        <taxon>Ascomycota</taxon>
        <taxon>Pezizomycotina</taxon>
        <taxon>Dothideomycetes</taxon>
        <taxon>Pleosporomycetidae</taxon>
        <taxon>Pleosporales</taxon>
        <taxon>Pleosporales incertae sedis</taxon>
        <taxon>Aaosphaeria</taxon>
    </lineage>
</organism>
<dbReference type="GO" id="GO:0005576">
    <property type="term" value="C:extracellular region"/>
    <property type="evidence" value="ECO:0007669"/>
    <property type="project" value="UniProtKB-SubCell"/>
</dbReference>
<feature type="domain" description="Glycoside hydrolase family 5" evidence="10">
    <location>
        <begin position="120"/>
        <end position="273"/>
    </location>
</feature>
<keyword evidence="12" id="KW-1185">Reference proteome</keyword>
<dbReference type="OrthoDB" id="406631at2759"/>